<protein>
    <submittedName>
        <fullName evidence="7">CDP-glycerol:poly(Glycerophosphate)glycerophosph otransferase</fullName>
    </submittedName>
</protein>
<dbReference type="GO" id="GO:0005886">
    <property type="term" value="C:plasma membrane"/>
    <property type="evidence" value="ECO:0007669"/>
    <property type="project" value="UniProtKB-SubCell"/>
</dbReference>
<gene>
    <name evidence="7" type="ordered locus">Tbis_2975</name>
</gene>
<keyword evidence="4 7" id="KW-0808">Transferase</keyword>
<dbReference type="InterPro" id="IPR043149">
    <property type="entry name" value="TagF_N"/>
</dbReference>
<dbReference type="HOGENOM" id="CLU_003394_1_0_11"/>
<dbReference type="eggNOG" id="COG1887">
    <property type="taxonomic scope" value="Bacteria"/>
</dbReference>
<evidence type="ECO:0000313" key="8">
    <source>
        <dbReference type="Proteomes" id="UP000006640"/>
    </source>
</evidence>
<evidence type="ECO:0000256" key="2">
    <source>
        <dbReference type="ARBA" id="ARBA00010488"/>
    </source>
</evidence>
<keyword evidence="3" id="KW-1003">Cell membrane</keyword>
<dbReference type="InterPro" id="IPR007554">
    <property type="entry name" value="Glycerophosphate_synth"/>
</dbReference>
<sequence length="965" mass="108732">MTARTSDTVADRLRAVQELYDRGESLEALIALVRSDGLTKAERAEVDREVLTGAIGLRLDAAAKRGPARRRQVIDALRPYLAEVDPKVKRELPVGRRVAYHLIETKDPAELAESDALVKLAAAAAEPSKRVRKGFRWYAELPVEVDDPALLRLRAADLVPVTKIDKITWEDGRLRITGYAYLAGLSVRSRRFNRATVVLRGPRWLPPVRLKTTRIHRPEATHEAKEPGCNYDWSGFTAELNPRALRWRAALRAVVRGTKRLLRRRYPVKDTTTWRAEIAIWSRMARSRGPLRGPAIGRTERPDGMQVKPGWWVRPVWTSDKALQVVLQPTRARLTEARLDGDDLTLTGFLPGRPITKGKARVGGHRMSADFTPVEGGTRFSLTLAVQSVLNAEARRLWVEPKGDPAATVMLEGAPESRFIVGDREITVQRDRRDRVVISGHKILPVITSAEWDGDTLRLSGRYPHPDDGERDLVLRHRTGLQLRVPLRRDGDEFSVEFRPNAMPRFGWDVPLAEGTWHISVAPRGKTGGSAMVPARFDHAALDGLDEDPRTIGGRVYRFVATRYDVPVIVAAEDRPGDERSAAGVWALSRNFYPAERKRPLRNATVFISYDGRSYSDSPRAVYEELVRRGHDGELVWIVRDGAFVPPGSRELGLGDGIVPTVVREGSREHYEVLARAARIVTNGFLPQWFRSREDQFVVQTWYGSPLKHIGRDQPHMKRDPRPPAWHRQAIEVRGWDLLLSQSPWATGVLRRAFGYDGEFLEAGLPRNDVLLAPDRDVLAAEVRRRIGIPEGKRLILYAPTFRDYDRRSASVRLDLADAKRVLGKDHVILVRGHMMQAYPNVPPHDGFAYDVTTYPDMADLLLITDVLVTDYSSVVFDFVVTGRPVVLFTPDLEKYRSSRGLYLDLESERPGPRFDTSPEVIRALREIDTVAAEHADRYAAFARTYAAFEKGKATACLVERMFAS</sequence>
<proteinExistence type="inferred from homology"/>
<evidence type="ECO:0000256" key="5">
    <source>
        <dbReference type="ARBA" id="ARBA00022944"/>
    </source>
</evidence>
<dbReference type="GO" id="GO:0047355">
    <property type="term" value="F:CDP-glycerol glycerophosphotransferase activity"/>
    <property type="evidence" value="ECO:0007669"/>
    <property type="project" value="InterPro"/>
</dbReference>
<evidence type="ECO:0000256" key="1">
    <source>
        <dbReference type="ARBA" id="ARBA00004202"/>
    </source>
</evidence>
<organism evidence="7 8">
    <name type="scientific">Thermobispora bispora (strain ATCC 19993 / DSM 43833 / CBS 139.67 / JCM 10125 / KCTC 9307 / NBRC 14880 / R51)</name>
    <dbReference type="NCBI Taxonomy" id="469371"/>
    <lineage>
        <taxon>Bacteria</taxon>
        <taxon>Bacillati</taxon>
        <taxon>Actinomycetota</taxon>
        <taxon>Actinomycetes</taxon>
        <taxon>Streptosporangiales</taxon>
        <taxon>Streptosporangiaceae</taxon>
        <taxon>Thermobispora</taxon>
    </lineage>
</organism>
<reference evidence="7 8" key="1">
    <citation type="submission" date="2010-01" db="EMBL/GenBank/DDBJ databases">
        <title>The complete genome of Thermobispora bispora DSM 43833.</title>
        <authorList>
            <consortium name="US DOE Joint Genome Institute (JGI-PGF)"/>
            <person name="Lucas S."/>
            <person name="Copeland A."/>
            <person name="Lapidus A."/>
            <person name="Glavina del Rio T."/>
            <person name="Dalin E."/>
            <person name="Tice H."/>
            <person name="Bruce D."/>
            <person name="Goodwin L."/>
            <person name="Pitluck S."/>
            <person name="Kyrpides N."/>
            <person name="Mavromatis K."/>
            <person name="Ivanova N."/>
            <person name="Mikhailova N."/>
            <person name="Chertkov O."/>
            <person name="Brettin T."/>
            <person name="Detter J.C."/>
            <person name="Han C."/>
            <person name="Larimer F."/>
            <person name="Land M."/>
            <person name="Hauser L."/>
            <person name="Markowitz V."/>
            <person name="Cheng J.-F."/>
            <person name="Hugenholtz P."/>
            <person name="Woyke T."/>
            <person name="Wu D."/>
            <person name="Jando M."/>
            <person name="Schneider S."/>
            <person name="Klenk H.-P."/>
            <person name="Eisen J.A."/>
        </authorList>
    </citation>
    <scope>NUCLEOTIDE SEQUENCE [LARGE SCALE GENOMIC DNA]</scope>
    <source>
        <strain evidence="8">ATCC 19993 / DSM 43833 / CBS 139.67 / JCM 10125 / KCTC 9307 / NBRC 14880 / R51</strain>
    </source>
</reference>
<dbReference type="PANTHER" id="PTHR37316">
    <property type="entry name" value="TEICHOIC ACID GLYCEROL-PHOSPHATE PRIMASE"/>
    <property type="match status" value="1"/>
</dbReference>
<dbReference type="AlphaFoldDB" id="D6Y7G2"/>
<dbReference type="OrthoDB" id="3183633at2"/>
<evidence type="ECO:0000256" key="3">
    <source>
        <dbReference type="ARBA" id="ARBA00022475"/>
    </source>
</evidence>
<dbReference type="InterPro" id="IPR043148">
    <property type="entry name" value="TagF_C"/>
</dbReference>
<evidence type="ECO:0000313" key="7">
    <source>
        <dbReference type="EMBL" id="ADG89673.1"/>
    </source>
</evidence>
<dbReference type="GO" id="GO:0019350">
    <property type="term" value="P:teichoic acid biosynthetic process"/>
    <property type="evidence" value="ECO:0007669"/>
    <property type="project" value="UniProtKB-KW"/>
</dbReference>
<comment type="similarity">
    <text evidence="2">Belongs to the CDP-glycerol glycerophosphotransferase family.</text>
</comment>
<evidence type="ECO:0000256" key="6">
    <source>
        <dbReference type="ARBA" id="ARBA00023136"/>
    </source>
</evidence>
<keyword evidence="5" id="KW-0777">Teichoic acid biosynthesis</keyword>
<dbReference type="RefSeq" id="WP_013133206.1">
    <property type="nucleotide sequence ID" value="NC_014165.1"/>
</dbReference>
<dbReference type="SUPFAM" id="SSF53756">
    <property type="entry name" value="UDP-Glycosyltransferase/glycogen phosphorylase"/>
    <property type="match status" value="1"/>
</dbReference>
<name>D6Y7G2_THEBD</name>
<keyword evidence="6" id="KW-0472">Membrane</keyword>
<dbReference type="Proteomes" id="UP000006640">
    <property type="component" value="Chromosome"/>
</dbReference>
<comment type="subcellular location">
    <subcellularLocation>
        <location evidence="1">Cell membrane</location>
        <topology evidence="1">Peripheral membrane protein</topology>
    </subcellularLocation>
</comment>
<dbReference type="PANTHER" id="PTHR37316:SF3">
    <property type="entry name" value="TEICHOIC ACID GLYCEROL-PHOSPHATE TRANSFERASE"/>
    <property type="match status" value="1"/>
</dbReference>
<evidence type="ECO:0000256" key="4">
    <source>
        <dbReference type="ARBA" id="ARBA00022679"/>
    </source>
</evidence>
<keyword evidence="8" id="KW-1185">Reference proteome</keyword>
<dbReference type="Gene3D" id="3.40.50.12580">
    <property type="match status" value="1"/>
</dbReference>
<accession>D6Y7G2</accession>
<dbReference type="InterPro" id="IPR051612">
    <property type="entry name" value="Teichoic_Acid_Biosynth"/>
</dbReference>
<dbReference type="STRING" id="469371.Tbis_2975"/>
<dbReference type="Pfam" id="PF04464">
    <property type="entry name" value="Glyphos_transf"/>
    <property type="match status" value="1"/>
</dbReference>
<dbReference type="KEGG" id="tbi:Tbis_2975"/>
<dbReference type="EMBL" id="CP001874">
    <property type="protein sequence ID" value="ADG89673.1"/>
    <property type="molecule type" value="Genomic_DNA"/>
</dbReference>
<dbReference type="Gene3D" id="3.40.50.11820">
    <property type="match status" value="1"/>
</dbReference>